<dbReference type="InterPro" id="IPR005467">
    <property type="entry name" value="His_kinase_dom"/>
</dbReference>
<reference evidence="10 11" key="1">
    <citation type="journal article" date="2017" name="Water Res.">
        <title>Comammox in drinking water systems.</title>
        <authorList>
            <person name="Wang Y."/>
            <person name="Ma L."/>
            <person name="Mao Y."/>
            <person name="Jiang X."/>
            <person name="Xia Y."/>
            <person name="Yu K."/>
            <person name="Li B."/>
            <person name="Zhang T."/>
        </authorList>
    </citation>
    <scope>NUCLEOTIDE SEQUENCE [LARGE SCALE GENOMIC DNA]</scope>
    <source>
        <strain evidence="10">SG_bin8</strain>
    </source>
</reference>
<dbReference type="SUPFAM" id="SSF55874">
    <property type="entry name" value="ATPase domain of HSP90 chaperone/DNA topoisomerase II/histidine kinase"/>
    <property type="match status" value="1"/>
</dbReference>
<keyword evidence="3" id="KW-0597">Phosphoprotein</keyword>
<keyword evidence="8" id="KW-0812">Transmembrane</keyword>
<dbReference type="CDD" id="cd00075">
    <property type="entry name" value="HATPase"/>
    <property type="match status" value="1"/>
</dbReference>
<dbReference type="InterPro" id="IPR036097">
    <property type="entry name" value="HisK_dim/P_sf"/>
</dbReference>
<dbReference type="PROSITE" id="PS50109">
    <property type="entry name" value="HIS_KIN"/>
    <property type="match status" value="1"/>
</dbReference>
<dbReference type="InterPro" id="IPR036890">
    <property type="entry name" value="HATPase_C_sf"/>
</dbReference>
<dbReference type="AlphaFoldDB" id="A0A1W9HXD0"/>
<dbReference type="Gene3D" id="3.30.565.10">
    <property type="entry name" value="Histidine kinase-like ATPase, C-terminal domain"/>
    <property type="match status" value="1"/>
</dbReference>
<dbReference type="CDD" id="cd00082">
    <property type="entry name" value="HisKA"/>
    <property type="match status" value="1"/>
</dbReference>
<dbReference type="Gene3D" id="1.10.287.130">
    <property type="match status" value="1"/>
</dbReference>
<feature type="transmembrane region" description="Helical" evidence="8">
    <location>
        <begin position="124"/>
        <end position="142"/>
    </location>
</feature>
<dbReference type="SMART" id="SM00388">
    <property type="entry name" value="HisKA"/>
    <property type="match status" value="1"/>
</dbReference>
<evidence type="ECO:0000313" key="11">
    <source>
        <dbReference type="Proteomes" id="UP000192872"/>
    </source>
</evidence>
<evidence type="ECO:0000256" key="6">
    <source>
        <dbReference type="ARBA" id="ARBA00023012"/>
    </source>
</evidence>
<keyword evidence="8" id="KW-0472">Membrane</keyword>
<dbReference type="STRING" id="1827387.A4S15_09425"/>
<dbReference type="PRINTS" id="PR00344">
    <property type="entry name" value="BCTRLSENSOR"/>
</dbReference>
<gene>
    <name evidence="10" type="ORF">A4S15_09425</name>
</gene>
<evidence type="ECO:0000259" key="9">
    <source>
        <dbReference type="PROSITE" id="PS50109"/>
    </source>
</evidence>
<evidence type="ECO:0000256" key="7">
    <source>
        <dbReference type="SAM" id="MobiDB-lite"/>
    </source>
</evidence>
<feature type="transmembrane region" description="Helical" evidence="8">
    <location>
        <begin position="149"/>
        <end position="167"/>
    </location>
</feature>
<keyword evidence="5 10" id="KW-0418">Kinase</keyword>
<dbReference type="EC" id="2.7.13.3" evidence="2"/>
<name>A0A1W9HXD0_9HYPH</name>
<dbReference type="InterPro" id="IPR003594">
    <property type="entry name" value="HATPase_dom"/>
</dbReference>
<feature type="domain" description="Histidine kinase" evidence="9">
    <location>
        <begin position="240"/>
        <end position="461"/>
    </location>
</feature>
<dbReference type="EMBL" id="LWDL01000016">
    <property type="protein sequence ID" value="OQW52040.1"/>
    <property type="molecule type" value="Genomic_DNA"/>
</dbReference>
<organism evidence="10 11">
    <name type="scientific">Candidatus Raskinella chloraquaticus</name>
    <dbReference type="NCBI Taxonomy" id="1951219"/>
    <lineage>
        <taxon>Bacteria</taxon>
        <taxon>Pseudomonadati</taxon>
        <taxon>Pseudomonadota</taxon>
        <taxon>Alphaproteobacteria</taxon>
        <taxon>Hyphomicrobiales</taxon>
        <taxon>Phreatobacteraceae</taxon>
        <taxon>Candidatus Raskinella</taxon>
    </lineage>
</organism>
<dbReference type="Proteomes" id="UP000192872">
    <property type="component" value="Unassembled WGS sequence"/>
</dbReference>
<sequence length="489" mass="53033">MRVQELRDKLTSQSGTAPAFDHELVVQFAKNRLSTAFLVPLLAIATAGVGSIWFPIVPLIAWLAGVLTMNAVIIASCSHFSRKSLDATAINRWRKRFSAIEAMHGLAWSLIYALPIISSDPITGQMFLFVLTLLVIAVSAMLSSSQPAAVWSCTLPVALGLVMRFALKPVPLTMAMMTIAAEGFFLVLSHRLYTATLDGLSMRAEQGRLIRELEQAKIASDEARRHAEASNLAKSRFLATMSHELRTPLNAILGFSEVMQAEILGPFGNPTYKEYAGDIHASGQHLLNLINEILDLSRVEAGRFELNEESISLVTTVDDCLRLVALRASSKGITLKQTFEEFMPNLWADERAIRQITLNIMSNAIKFTPGNGTIFIKAGWTAGGGQYLSIRDTGPGIPDDEIPVVLSSFGQGTNALKIAEQGAGLGLPIVRGLVDLHGGIFTFKSKLKVGTEVTVTFPANRVMQPLAAVPQSESQADLPTELRRASHAA</sequence>
<feature type="region of interest" description="Disordered" evidence="7">
    <location>
        <begin position="468"/>
        <end position="489"/>
    </location>
</feature>
<evidence type="ECO:0000256" key="4">
    <source>
        <dbReference type="ARBA" id="ARBA00022679"/>
    </source>
</evidence>
<dbReference type="SUPFAM" id="SSF47384">
    <property type="entry name" value="Homodimeric domain of signal transducing histidine kinase"/>
    <property type="match status" value="1"/>
</dbReference>
<proteinExistence type="predicted"/>
<dbReference type="Pfam" id="PF02518">
    <property type="entry name" value="HATPase_c"/>
    <property type="match status" value="1"/>
</dbReference>
<dbReference type="InterPro" id="IPR003661">
    <property type="entry name" value="HisK_dim/P_dom"/>
</dbReference>
<dbReference type="PANTHER" id="PTHR43711:SF26">
    <property type="entry name" value="SENSOR HISTIDINE KINASE RCSC"/>
    <property type="match status" value="1"/>
</dbReference>
<feature type="transmembrane region" description="Helical" evidence="8">
    <location>
        <begin position="99"/>
        <end position="118"/>
    </location>
</feature>
<feature type="compositionally biased region" description="Basic and acidic residues" evidence="7">
    <location>
        <begin position="480"/>
        <end position="489"/>
    </location>
</feature>
<dbReference type="InterPro" id="IPR050736">
    <property type="entry name" value="Sensor_HK_Regulatory"/>
</dbReference>
<evidence type="ECO:0000256" key="8">
    <source>
        <dbReference type="SAM" id="Phobius"/>
    </source>
</evidence>
<evidence type="ECO:0000256" key="3">
    <source>
        <dbReference type="ARBA" id="ARBA00022553"/>
    </source>
</evidence>
<evidence type="ECO:0000256" key="2">
    <source>
        <dbReference type="ARBA" id="ARBA00012438"/>
    </source>
</evidence>
<dbReference type="PANTHER" id="PTHR43711">
    <property type="entry name" value="TWO-COMPONENT HISTIDINE KINASE"/>
    <property type="match status" value="1"/>
</dbReference>
<protein>
    <recommendedName>
        <fullName evidence="2">histidine kinase</fullName>
        <ecNumber evidence="2">2.7.13.3</ecNumber>
    </recommendedName>
</protein>
<dbReference type="Pfam" id="PF00512">
    <property type="entry name" value="HisKA"/>
    <property type="match status" value="1"/>
</dbReference>
<dbReference type="InterPro" id="IPR004358">
    <property type="entry name" value="Sig_transdc_His_kin-like_C"/>
</dbReference>
<dbReference type="GO" id="GO:0000155">
    <property type="term" value="F:phosphorelay sensor kinase activity"/>
    <property type="evidence" value="ECO:0007669"/>
    <property type="project" value="InterPro"/>
</dbReference>
<keyword evidence="6" id="KW-0902">Two-component regulatory system</keyword>
<keyword evidence="8" id="KW-1133">Transmembrane helix</keyword>
<evidence type="ECO:0000256" key="1">
    <source>
        <dbReference type="ARBA" id="ARBA00000085"/>
    </source>
</evidence>
<dbReference type="SMART" id="SM00387">
    <property type="entry name" value="HATPase_c"/>
    <property type="match status" value="1"/>
</dbReference>
<comment type="caution">
    <text evidence="10">The sequence shown here is derived from an EMBL/GenBank/DDBJ whole genome shotgun (WGS) entry which is preliminary data.</text>
</comment>
<feature type="transmembrane region" description="Helical" evidence="8">
    <location>
        <begin position="36"/>
        <end position="54"/>
    </location>
</feature>
<evidence type="ECO:0000256" key="5">
    <source>
        <dbReference type="ARBA" id="ARBA00022777"/>
    </source>
</evidence>
<accession>A0A1W9HXD0</accession>
<keyword evidence="4" id="KW-0808">Transferase</keyword>
<comment type="catalytic activity">
    <reaction evidence="1">
        <text>ATP + protein L-histidine = ADP + protein N-phospho-L-histidine.</text>
        <dbReference type="EC" id="2.7.13.3"/>
    </reaction>
</comment>
<evidence type="ECO:0000313" key="10">
    <source>
        <dbReference type="EMBL" id="OQW52040.1"/>
    </source>
</evidence>
<feature type="transmembrane region" description="Helical" evidence="8">
    <location>
        <begin position="60"/>
        <end position="78"/>
    </location>
</feature>